<dbReference type="Proteomes" id="UP000516260">
    <property type="component" value="Chromosome 4"/>
</dbReference>
<feature type="domain" description="PDZ" evidence="2">
    <location>
        <begin position="338"/>
        <end position="423"/>
    </location>
</feature>
<dbReference type="Pfam" id="PF00595">
    <property type="entry name" value="PDZ"/>
    <property type="match status" value="2"/>
</dbReference>
<organism evidence="3 4">
    <name type="scientific">Takifugu bimaculatus</name>
    <dbReference type="NCBI Taxonomy" id="433685"/>
    <lineage>
        <taxon>Eukaryota</taxon>
        <taxon>Metazoa</taxon>
        <taxon>Chordata</taxon>
        <taxon>Craniata</taxon>
        <taxon>Vertebrata</taxon>
        <taxon>Euteleostomi</taxon>
        <taxon>Actinopterygii</taxon>
        <taxon>Neopterygii</taxon>
        <taxon>Teleostei</taxon>
        <taxon>Neoteleostei</taxon>
        <taxon>Acanthomorphata</taxon>
        <taxon>Eupercaria</taxon>
        <taxon>Tetraodontiformes</taxon>
        <taxon>Tetradontoidea</taxon>
        <taxon>Tetraodontidae</taxon>
        <taxon>Takifugu</taxon>
    </lineage>
</organism>
<dbReference type="PANTHER" id="PTHR11324">
    <property type="entry name" value="IL16-RELATED"/>
    <property type="match status" value="1"/>
</dbReference>
<keyword evidence="4" id="KW-1185">Reference proteome</keyword>
<evidence type="ECO:0000259" key="2">
    <source>
        <dbReference type="PROSITE" id="PS50106"/>
    </source>
</evidence>
<dbReference type="PROSITE" id="PS50106">
    <property type="entry name" value="PDZ"/>
    <property type="match status" value="3"/>
</dbReference>
<dbReference type="SUPFAM" id="SSF50156">
    <property type="entry name" value="PDZ domain-like"/>
    <property type="match status" value="3"/>
</dbReference>
<feature type="compositionally biased region" description="Polar residues" evidence="1">
    <location>
        <begin position="657"/>
        <end position="677"/>
    </location>
</feature>
<feature type="region of interest" description="Disordered" evidence="1">
    <location>
        <begin position="657"/>
        <end position="678"/>
    </location>
</feature>
<name>A0A4Z2BDB7_9TELE</name>
<dbReference type="AlphaFoldDB" id="A0A4Z2BDB7"/>
<dbReference type="InterPro" id="IPR036034">
    <property type="entry name" value="PDZ_sf"/>
</dbReference>
<accession>A0A4Z2BDB7</accession>
<dbReference type="Gene3D" id="2.30.42.10">
    <property type="match status" value="3"/>
</dbReference>
<comment type="caution">
    <text evidence="3">The sequence shown here is derived from an EMBL/GenBank/DDBJ whole genome shotgun (WGS) entry which is preliminary data.</text>
</comment>
<dbReference type="CDD" id="cd06758">
    <property type="entry name" value="PDZ2_PDZD2-like"/>
    <property type="match status" value="1"/>
</dbReference>
<reference evidence="3 4" key="1">
    <citation type="submission" date="2019-04" db="EMBL/GenBank/DDBJ databases">
        <title>The sequence and de novo assembly of Takifugu bimaculatus genome using PacBio and Hi-C technologies.</title>
        <authorList>
            <person name="Xu P."/>
            <person name="Liu B."/>
            <person name="Zhou Z."/>
        </authorList>
    </citation>
    <scope>NUCLEOTIDE SEQUENCE [LARGE SCALE GENOMIC DNA]</scope>
    <source>
        <strain evidence="3">TB-2018</strain>
        <tissue evidence="3">Muscle</tissue>
    </source>
</reference>
<dbReference type="CDD" id="cd06759">
    <property type="entry name" value="PDZ3_PDZD2-PDZ1_hPro-IL-16-like"/>
    <property type="match status" value="1"/>
</dbReference>
<proteinExistence type="predicted"/>
<protein>
    <recommendedName>
        <fullName evidence="2">PDZ domain-containing protein</fullName>
    </recommendedName>
</protein>
<evidence type="ECO:0000256" key="1">
    <source>
        <dbReference type="SAM" id="MobiDB-lite"/>
    </source>
</evidence>
<evidence type="ECO:0000313" key="4">
    <source>
        <dbReference type="Proteomes" id="UP000516260"/>
    </source>
</evidence>
<dbReference type="PANTHER" id="PTHR11324:SF16">
    <property type="entry name" value="PDZ DOMAIN-CONTAINING PROTEIN 2"/>
    <property type="match status" value="1"/>
</dbReference>
<feature type="domain" description="PDZ" evidence="2">
    <location>
        <begin position="573"/>
        <end position="646"/>
    </location>
</feature>
<evidence type="ECO:0000313" key="3">
    <source>
        <dbReference type="EMBL" id="TNM90175.1"/>
    </source>
</evidence>
<dbReference type="SMART" id="SM00228">
    <property type="entry name" value="PDZ"/>
    <property type="match status" value="3"/>
</dbReference>
<dbReference type="InterPro" id="IPR001478">
    <property type="entry name" value="PDZ"/>
</dbReference>
<gene>
    <name evidence="3" type="ORF">fugu_004409</name>
</gene>
<dbReference type="EMBL" id="SWLE01000017">
    <property type="protein sequence ID" value="TNM90175.1"/>
    <property type="molecule type" value="Genomic_DNA"/>
</dbReference>
<sequence length="743" mass="80985">MPITQENALSILTLLEDWPQAQTRHQDNYPNQENSGCKVSHHHYQAVEEDSSTGIPSSNVEDKCLCLAAVQKLVEYIKFNFMESDTELIANTSYRTGMDVEIHALSLRKDGGGSDLGLSFGNIPIFGDLDRKNNSGLSSWWDQAPVIDVGHIWVTEVRKESLAARCGGIKLRDELLSLNGQLMVGVDVAGASYLAEQCWKGECIYFIMLRHVKQKAPPPPPCNVIGTISVPVSNREEKHNRAQTENSDDVPHLSFPCNLESKDSELQSHPNLYNSSYSLDSCETSGSSLSTHTLTKQNLDPGSALPACLRHSHPLEFQMNSFNRETSNQPREVFHIWKMHIVKGEEGLGIQITGGRGSKRCLLGVIITHIEEGGDIHRDGRLRAGDELLMVNGKLLVGLTHQEAVATLRSTTGLIQLLVASMGGSDLPFKCFSYTNLPDLVSTCNLPSVLLGTAFSPKHHTFTSLHDSEQFSNVDKLDEQCQRELPKGISTSLKLCSKSQGSSSWMDLVCDDNELFKLNGIRSRNVLEKLPSEQWKHTFPQQPDTSVKKKSACWKTTDDAFPCKVAQPSVISSVVLMKGNGKGLGFSIVGGQDSAHGHMGIFVKTIFLHGAAAADGRLNEGDEILEVNGESLHGLTHLQAIQTFKKLKKGMVTLTVLTSPSPDPSQGTGPKTSNMTEGTLHKESGVELGIDFCCLAPENSVSALYGHNLPLVSSAKPDSSLRCSDKDTESGDSAIHHSNLGAC</sequence>
<feature type="region of interest" description="Disordered" evidence="1">
    <location>
        <begin position="715"/>
        <end position="743"/>
    </location>
</feature>
<feature type="domain" description="PDZ" evidence="2">
    <location>
        <begin position="104"/>
        <end position="181"/>
    </location>
</feature>